<name>A0A1Z4V5Q1_9CYAN</name>
<dbReference type="EMBL" id="AP018316">
    <property type="protein sequence ID" value="BAZ86876.1"/>
    <property type="molecule type" value="Genomic_DNA"/>
</dbReference>
<gene>
    <name evidence="2" type="ORF">NIES806_30930</name>
</gene>
<evidence type="ECO:0000313" key="3">
    <source>
        <dbReference type="Proteomes" id="UP000218702"/>
    </source>
</evidence>
<protein>
    <recommendedName>
        <fullName evidence="1">PIN like domain-containing protein</fullName>
    </recommendedName>
</protein>
<proteinExistence type="predicted"/>
<accession>A0A1Z4V5Q1</accession>
<dbReference type="Pfam" id="PF18476">
    <property type="entry name" value="PIN_8"/>
    <property type="match status" value="1"/>
</dbReference>
<dbReference type="KEGG" id="dcm:NIES806_30930"/>
<evidence type="ECO:0000313" key="2">
    <source>
        <dbReference type="EMBL" id="BAZ86876.1"/>
    </source>
</evidence>
<reference evidence="2 3" key="1">
    <citation type="submission" date="2017-06" db="EMBL/GenBank/DDBJ databases">
        <title>Genome sequencing of cyanobaciteial culture collection at National Institute for Environmental Studies (NIES).</title>
        <authorList>
            <person name="Hirose Y."/>
            <person name="Shimura Y."/>
            <person name="Fujisawa T."/>
            <person name="Nakamura Y."/>
            <person name="Kawachi M."/>
        </authorList>
    </citation>
    <scope>NUCLEOTIDE SEQUENCE [LARGE SCALE GENOMIC DNA]</scope>
    <source>
        <strain evidence="2 3">NIES-806</strain>
    </source>
</reference>
<evidence type="ECO:0000259" key="1">
    <source>
        <dbReference type="Pfam" id="PF18476"/>
    </source>
</evidence>
<dbReference type="Proteomes" id="UP000218702">
    <property type="component" value="Chromosome"/>
</dbReference>
<dbReference type="OrthoDB" id="9182727at2"/>
<dbReference type="InterPro" id="IPR041578">
    <property type="entry name" value="PIN_8"/>
</dbReference>
<dbReference type="AlphaFoldDB" id="A0A1Z4V5Q1"/>
<sequence>MIEILNGKIGNPYSDLLYIYKLSEERFKYSVPPGYEDAKKKPVPDMYGDAILWLQLIDYAKSEKKPIIFVTDDDKEDWWLESGGKTISPRPELVQEMLTEAGVKTLQNLYKKQLAALVLE</sequence>
<keyword evidence="3" id="KW-1185">Reference proteome</keyword>
<organism evidence="2 3">
    <name type="scientific">Dolichospermum compactum NIES-806</name>
    <dbReference type="NCBI Taxonomy" id="1973481"/>
    <lineage>
        <taxon>Bacteria</taxon>
        <taxon>Bacillati</taxon>
        <taxon>Cyanobacteriota</taxon>
        <taxon>Cyanophyceae</taxon>
        <taxon>Nostocales</taxon>
        <taxon>Aphanizomenonaceae</taxon>
        <taxon>Dolichospermum</taxon>
        <taxon>Dolichospermum compactum</taxon>
    </lineage>
</organism>
<feature type="domain" description="PIN like" evidence="1">
    <location>
        <begin position="3"/>
        <end position="93"/>
    </location>
</feature>